<dbReference type="AlphaFoldDB" id="A0A067K591"/>
<dbReference type="Gene3D" id="3.40.50.2000">
    <property type="entry name" value="Glycogen Phosphorylase B"/>
    <property type="match status" value="2"/>
</dbReference>
<dbReference type="EMBL" id="KK914632">
    <property type="protein sequence ID" value="KDP31396.1"/>
    <property type="molecule type" value="Genomic_DNA"/>
</dbReference>
<keyword evidence="3" id="KW-0808">Transferase</keyword>
<protein>
    <submittedName>
        <fullName evidence="4">Uncharacterized protein</fullName>
    </submittedName>
</protein>
<dbReference type="SUPFAM" id="SSF53756">
    <property type="entry name" value="UDP-Glycosyltransferase/glycogen phosphorylase"/>
    <property type="match status" value="1"/>
</dbReference>
<dbReference type="Proteomes" id="UP000027138">
    <property type="component" value="Unassembled WGS sequence"/>
</dbReference>
<evidence type="ECO:0000313" key="4">
    <source>
        <dbReference type="EMBL" id="KDP31396.1"/>
    </source>
</evidence>
<keyword evidence="2" id="KW-0328">Glycosyltransferase</keyword>
<evidence type="ECO:0000313" key="5">
    <source>
        <dbReference type="Proteomes" id="UP000027138"/>
    </source>
</evidence>
<comment type="similarity">
    <text evidence="1">Belongs to the UDP-glycosyltransferase family.</text>
</comment>
<evidence type="ECO:0000256" key="1">
    <source>
        <dbReference type="ARBA" id="ARBA00009995"/>
    </source>
</evidence>
<dbReference type="PANTHER" id="PTHR48047:SF8">
    <property type="entry name" value="FLAVONOL 3-O-GLUCOSYLTRANSFERASE UGT89B1"/>
    <property type="match status" value="1"/>
</dbReference>
<evidence type="ECO:0000256" key="3">
    <source>
        <dbReference type="ARBA" id="ARBA00022679"/>
    </source>
</evidence>
<dbReference type="InterPro" id="IPR002213">
    <property type="entry name" value="UDP_glucos_trans"/>
</dbReference>
<dbReference type="GO" id="GO:0035251">
    <property type="term" value="F:UDP-glucosyltransferase activity"/>
    <property type="evidence" value="ECO:0007669"/>
    <property type="project" value="TreeGrafter"/>
</dbReference>
<sequence length="317" mass="36129">MTILTTGTHVLIFPFPAQGHMIPLLDLTHNLANRGLTITILVTPKNLPPLNPLLSAHPFIKTLVFPFPSHPSIPSGVENLKDLPNKRIAFTMIRALGQFYQPLLNWFKSHPSPPLAVISDMFLGWTHRLATELNIRRIFFSPSGAMALSVMYSLWRDMPKPKTTNENEVISFPEIPDCPRYPWWQISPFYRSYVEGDPDSEFNKDAFRSNFLSWGLVINSFTQLEAIYLDYLRKELGYDRVWAVGPLHPASHAGPMDRGGPSYIPVNDITTWLDRCEHLQRKVIYVCFGSQTELTNNQIEEVASSLESSNVNFIWCV</sequence>
<evidence type="ECO:0000256" key="2">
    <source>
        <dbReference type="ARBA" id="ARBA00022676"/>
    </source>
</evidence>
<accession>A0A067K591</accession>
<name>A0A067K591_JATCU</name>
<gene>
    <name evidence="4" type="ORF">JCGZ_11772</name>
</gene>
<reference evidence="4 5" key="1">
    <citation type="journal article" date="2014" name="PLoS ONE">
        <title>Global Analysis of Gene Expression Profiles in Physic Nut (Jatropha curcas L.) Seedlings Exposed to Salt Stress.</title>
        <authorList>
            <person name="Zhang L."/>
            <person name="Zhang C."/>
            <person name="Wu P."/>
            <person name="Chen Y."/>
            <person name="Li M."/>
            <person name="Jiang H."/>
            <person name="Wu G."/>
        </authorList>
    </citation>
    <scope>NUCLEOTIDE SEQUENCE [LARGE SCALE GENOMIC DNA]</scope>
    <source>
        <strain evidence="5">cv. GZQX0401</strain>
        <tissue evidence="4">Young leaves</tissue>
    </source>
</reference>
<keyword evidence="5" id="KW-1185">Reference proteome</keyword>
<dbReference type="FunFam" id="3.40.50.2000:FF:000143">
    <property type="entry name" value="UDP-glycosyltransferase 89B1"/>
    <property type="match status" value="1"/>
</dbReference>
<dbReference type="CDD" id="cd03784">
    <property type="entry name" value="GT1_Gtf-like"/>
    <property type="match status" value="1"/>
</dbReference>
<proteinExistence type="inferred from homology"/>
<dbReference type="PANTHER" id="PTHR48047">
    <property type="entry name" value="GLYCOSYLTRANSFERASE"/>
    <property type="match status" value="1"/>
</dbReference>
<dbReference type="STRING" id="180498.A0A067K591"/>
<organism evidence="4 5">
    <name type="scientific">Jatropha curcas</name>
    <name type="common">Barbados nut</name>
    <dbReference type="NCBI Taxonomy" id="180498"/>
    <lineage>
        <taxon>Eukaryota</taxon>
        <taxon>Viridiplantae</taxon>
        <taxon>Streptophyta</taxon>
        <taxon>Embryophyta</taxon>
        <taxon>Tracheophyta</taxon>
        <taxon>Spermatophyta</taxon>
        <taxon>Magnoliopsida</taxon>
        <taxon>eudicotyledons</taxon>
        <taxon>Gunneridae</taxon>
        <taxon>Pentapetalae</taxon>
        <taxon>rosids</taxon>
        <taxon>fabids</taxon>
        <taxon>Malpighiales</taxon>
        <taxon>Euphorbiaceae</taxon>
        <taxon>Crotonoideae</taxon>
        <taxon>Jatropheae</taxon>
        <taxon>Jatropha</taxon>
    </lineage>
</organism>
<dbReference type="OrthoDB" id="5835829at2759"/>